<dbReference type="AlphaFoldDB" id="A0A7G5BX08"/>
<keyword evidence="2" id="KW-1133">Transmembrane helix</keyword>
<protein>
    <recommendedName>
        <fullName evidence="3">Big-1 domain-containing protein</fullName>
    </recommendedName>
</protein>
<dbReference type="EMBL" id="CP041969">
    <property type="protein sequence ID" value="QMV41492.1"/>
    <property type="molecule type" value="Genomic_DNA"/>
</dbReference>
<keyword evidence="2" id="KW-0472">Membrane</keyword>
<proteinExistence type="inferred from homology"/>
<keyword evidence="5" id="KW-1185">Reference proteome</keyword>
<evidence type="ECO:0000256" key="1">
    <source>
        <dbReference type="ARBA" id="ARBA00010116"/>
    </source>
</evidence>
<reference evidence="4 5" key="1">
    <citation type="submission" date="2019-07" db="EMBL/GenBank/DDBJ databases">
        <authorList>
            <person name="Kim J.K."/>
            <person name="Cheong H.-M."/>
            <person name="Choi Y."/>
            <person name="Hwang K.J."/>
            <person name="Lee S."/>
            <person name="Choi C."/>
        </authorList>
    </citation>
    <scope>NUCLEOTIDE SEQUENCE [LARGE SCALE GENOMIC DNA]</scope>
    <source>
        <strain evidence="4 5">KS 22</strain>
    </source>
</reference>
<dbReference type="InterPro" id="IPR008964">
    <property type="entry name" value="Invasin/intimin_cell_adhesion"/>
</dbReference>
<dbReference type="Pfam" id="PF09134">
    <property type="entry name" value="Invasin_D3"/>
    <property type="match status" value="3"/>
</dbReference>
<evidence type="ECO:0000313" key="4">
    <source>
        <dbReference type="EMBL" id="QMV41492.1"/>
    </source>
</evidence>
<name>A0A7G5BX08_9BACL</name>
<dbReference type="InterPro" id="IPR015217">
    <property type="entry name" value="Invasin_dom_3"/>
</dbReference>
<evidence type="ECO:0000259" key="3">
    <source>
        <dbReference type="PROSITE" id="PS51127"/>
    </source>
</evidence>
<organism evidence="4 5">
    <name type="scientific">Cohnella cholangitidis</name>
    <dbReference type="NCBI Taxonomy" id="2598458"/>
    <lineage>
        <taxon>Bacteria</taxon>
        <taxon>Bacillati</taxon>
        <taxon>Bacillota</taxon>
        <taxon>Bacilli</taxon>
        <taxon>Bacillales</taxon>
        <taxon>Paenibacillaceae</taxon>
        <taxon>Cohnella</taxon>
    </lineage>
</organism>
<feature type="domain" description="Big-1" evidence="3">
    <location>
        <begin position="168"/>
        <end position="260"/>
    </location>
</feature>
<feature type="transmembrane region" description="Helical" evidence="2">
    <location>
        <begin position="242"/>
        <end position="263"/>
    </location>
</feature>
<gene>
    <name evidence="4" type="ORF">FPL14_10015</name>
</gene>
<dbReference type="PROSITE" id="PS51127">
    <property type="entry name" value="BIG1"/>
    <property type="match status" value="3"/>
</dbReference>
<accession>A0A7G5BX08</accession>
<evidence type="ECO:0000313" key="5">
    <source>
        <dbReference type="Proteomes" id="UP000515679"/>
    </source>
</evidence>
<dbReference type="KEGG" id="cchl:FPL14_10015"/>
<dbReference type="Proteomes" id="UP000515679">
    <property type="component" value="Chromosome"/>
</dbReference>
<dbReference type="SUPFAM" id="SSF49373">
    <property type="entry name" value="Invasin/intimin cell-adhesion fragments"/>
    <property type="match status" value="3"/>
</dbReference>
<feature type="domain" description="Big-1" evidence="3">
    <location>
        <begin position="68"/>
        <end position="160"/>
    </location>
</feature>
<feature type="domain" description="Big-1" evidence="3">
    <location>
        <begin position="1"/>
        <end position="60"/>
    </location>
</feature>
<sequence>MTGGATVVITSTLGTVSAVTDNNNGTYTATLMSSTTTGTATVNASVGGSAITGTASVQFVPGTPSTANSTIQAGSATLTADGTSQTTIGVKLIDAQGNAISTGGATVGITSTLGTVSAVTDNNNGTYAATLMSPTTTGTATINASVGGSAITGTATVQFVPGTPSTANSTIQAGSATLTADGTSQTTIGVKLIDAQGNAISTGGATVGITSTLGTVSAVTDNNNGTYAATLTSPTTTGTATIGATIGGSAIAGTVSMQFVVGARRRRTARSKRAMQR</sequence>
<evidence type="ECO:0000256" key="2">
    <source>
        <dbReference type="SAM" id="Phobius"/>
    </source>
</evidence>
<dbReference type="Gene3D" id="2.60.40.10">
    <property type="entry name" value="Immunoglobulins"/>
    <property type="match status" value="3"/>
</dbReference>
<comment type="similarity">
    <text evidence="1">Belongs to the intimin/invasin family.</text>
</comment>
<keyword evidence="2" id="KW-0812">Transmembrane</keyword>
<dbReference type="InterPro" id="IPR003344">
    <property type="entry name" value="Big_1_dom"/>
</dbReference>
<dbReference type="InterPro" id="IPR013783">
    <property type="entry name" value="Ig-like_fold"/>
</dbReference>